<dbReference type="Pfam" id="PF00004">
    <property type="entry name" value="AAA"/>
    <property type="match status" value="1"/>
</dbReference>
<dbReference type="InterPro" id="IPR027417">
    <property type="entry name" value="P-loop_NTPase"/>
</dbReference>
<evidence type="ECO:0000256" key="2">
    <source>
        <dbReference type="ARBA" id="ARBA00022741"/>
    </source>
</evidence>
<dbReference type="SUPFAM" id="SSF52540">
    <property type="entry name" value="P-loop containing nucleoside triphosphate hydrolases"/>
    <property type="match status" value="1"/>
</dbReference>
<dbReference type="GO" id="GO:0005524">
    <property type="term" value="F:ATP binding"/>
    <property type="evidence" value="ECO:0007669"/>
    <property type="project" value="UniProtKB-KW"/>
</dbReference>
<dbReference type="InterPro" id="IPR003593">
    <property type="entry name" value="AAA+_ATPase"/>
</dbReference>
<dbReference type="PRINTS" id="PR00819">
    <property type="entry name" value="CBXCFQXSUPER"/>
</dbReference>
<dbReference type="InterPro" id="IPR000641">
    <property type="entry name" value="CbxX/CfxQ"/>
</dbReference>
<dbReference type="InterPro" id="IPR011050">
    <property type="entry name" value="Pectin_lyase_fold/virulence"/>
</dbReference>
<evidence type="ECO:0000256" key="3">
    <source>
        <dbReference type="ARBA" id="ARBA00022840"/>
    </source>
</evidence>
<dbReference type="InterPro" id="IPR050773">
    <property type="entry name" value="CbxX/CfxQ_RuBisCO_ESX"/>
</dbReference>
<evidence type="ECO:0000256" key="1">
    <source>
        <dbReference type="ARBA" id="ARBA00010378"/>
    </source>
</evidence>
<dbReference type="InterPro" id="IPR041627">
    <property type="entry name" value="AAA_lid_6"/>
</dbReference>
<feature type="compositionally biased region" description="Basic and acidic residues" evidence="4">
    <location>
        <begin position="377"/>
        <end position="397"/>
    </location>
</feature>
<dbReference type="SMART" id="SM00382">
    <property type="entry name" value="AAA"/>
    <property type="match status" value="1"/>
</dbReference>
<evidence type="ECO:0000259" key="5">
    <source>
        <dbReference type="SMART" id="SM00382"/>
    </source>
</evidence>
<name>A0A7D9N7Z7_LACJH</name>
<proteinExistence type="inferred from homology"/>
<evidence type="ECO:0000313" key="7">
    <source>
        <dbReference type="Proteomes" id="UP000018522"/>
    </source>
</evidence>
<dbReference type="AlphaFoldDB" id="A0A7D9N7Z7"/>
<evidence type="ECO:0000256" key="4">
    <source>
        <dbReference type="SAM" id="MobiDB-lite"/>
    </source>
</evidence>
<dbReference type="Gene3D" id="2.160.20.20">
    <property type="match status" value="1"/>
</dbReference>
<dbReference type="CDD" id="cd00009">
    <property type="entry name" value="AAA"/>
    <property type="match status" value="1"/>
</dbReference>
<dbReference type="GO" id="GO:0016887">
    <property type="term" value="F:ATP hydrolysis activity"/>
    <property type="evidence" value="ECO:0007669"/>
    <property type="project" value="InterPro"/>
</dbReference>
<reference evidence="6 7" key="1">
    <citation type="journal article" date="2014" name="Genome Announc.">
        <title>Complete Genome Sequences of Lactobacillus johnsonii Strain N6.2 and Lactobacillus reuteri Strain TD1.</title>
        <authorList>
            <person name="Leonard M.T."/>
            <person name="Valladares R.B."/>
            <person name="Ardissone A."/>
            <person name="Gonzalez C.F."/>
            <person name="Lorca G.L."/>
            <person name="Triplett E.W."/>
        </authorList>
    </citation>
    <scope>NUCLEOTIDE SEQUENCE [LARGE SCALE GENOMIC DNA]</scope>
    <source>
        <strain evidence="6 7">N6.2</strain>
    </source>
</reference>
<dbReference type="PANTHER" id="PTHR43392:SF2">
    <property type="entry name" value="AAA-TYPE ATPASE FAMILY PROTEIN _ ANKYRIN REPEAT FAMILY PROTEIN"/>
    <property type="match status" value="1"/>
</dbReference>
<dbReference type="Gene3D" id="1.10.8.60">
    <property type="match status" value="1"/>
</dbReference>
<dbReference type="Pfam" id="PF17866">
    <property type="entry name" value="AAA_lid_6"/>
    <property type="match status" value="1"/>
</dbReference>
<feature type="region of interest" description="Disordered" evidence="4">
    <location>
        <begin position="375"/>
        <end position="405"/>
    </location>
</feature>
<dbReference type="FunFam" id="3.40.50.300:FF:000216">
    <property type="entry name" value="Type VII secretion ATPase EccA"/>
    <property type="match status" value="1"/>
</dbReference>
<dbReference type="InterPro" id="IPR012332">
    <property type="entry name" value="Autotransporter_pectin_lyase_C"/>
</dbReference>
<dbReference type="PANTHER" id="PTHR43392">
    <property type="entry name" value="AAA-TYPE ATPASE FAMILY PROTEIN / ANKYRIN REPEAT FAMILY PROTEIN"/>
    <property type="match status" value="1"/>
</dbReference>
<protein>
    <submittedName>
        <fullName evidence="6">ATPase AAA</fullName>
    </submittedName>
</protein>
<dbReference type="EMBL" id="CP006811">
    <property type="protein sequence ID" value="AHA97822.1"/>
    <property type="molecule type" value="Genomic_DNA"/>
</dbReference>
<keyword evidence="2" id="KW-0547">Nucleotide-binding</keyword>
<dbReference type="SUPFAM" id="SSF51126">
    <property type="entry name" value="Pectin lyase-like"/>
    <property type="match status" value="1"/>
</dbReference>
<dbReference type="RefSeq" id="WP_023599896.1">
    <property type="nucleotide sequence ID" value="NC_022909.1"/>
</dbReference>
<sequence length="665" mass="74489">MTFFVVGPDDRGFFKKQRTTWEFEDALNQASDGDNILIKRDYQFPLEDQNYVINKSLNISGEDNTFILGGFIIKNGAQVKLNNLTLRHYQDKNNCLQVTNNSQLIATHVSVVNDATTGQNYPIIYVDDGATAQFDDLYVEKDKLGDGAHRIYVEKGNVEIKNSTLNCKITATEANLTLQNTTLSYGESNVLSLYSNTVATLQNVTVTGGVKEKDYPCIFSSESILNITSSIIKEPNYSGALYLQKAAQAKVENSIIDSLYLYNQSKIDVGNTSRIVESIIIEDHSALTGETLLLDGRDNGKINIFSKGESNIKLDWIGLAFESSPNIKIEDNVTFNVPEVYVLKFDSTNDEYDLDENNQYTIVKDNLQNDIEYFTTQKKESNPKQANKAEKDQKDLQKGPQKSGMQQLDEMIGLETVKQQVKEFIAVTVLNKKREEKGLNTSSQTLHSLFLGNPGTGKTTVARIVGHVLYEKGVIAEDKLIETSRADLVAGYVGQTAEKTRKVLESALGGILFVDEAYTLASGGQNDFGKEAIDEILKFMEDHRSNIMIIFAGYTNDMEKFLETNPGLRSRIPNKFDFEDYTVDEMVQIGLFALKKQQYHVNPSSYADLLKNNLSKDNDNSNGRWVRNLNDKIIKKQAVRVALSDSYSEEDLINITDADLDAVRL</sequence>
<gene>
    <name evidence="6" type="ORF">T285_07370</name>
</gene>
<dbReference type="KEGG" id="ljn:T285_07370"/>
<comment type="similarity">
    <text evidence="1">Belongs to the CbxX/CfxQ family.</text>
</comment>
<feature type="domain" description="AAA+ ATPase" evidence="5">
    <location>
        <begin position="444"/>
        <end position="582"/>
    </location>
</feature>
<evidence type="ECO:0000313" key="6">
    <source>
        <dbReference type="EMBL" id="AHA97822.1"/>
    </source>
</evidence>
<dbReference type="Proteomes" id="UP000018522">
    <property type="component" value="Chromosome"/>
</dbReference>
<dbReference type="Gene3D" id="3.40.50.300">
    <property type="entry name" value="P-loop containing nucleotide triphosphate hydrolases"/>
    <property type="match status" value="1"/>
</dbReference>
<accession>A0A7D9N7Z7</accession>
<dbReference type="InterPro" id="IPR003959">
    <property type="entry name" value="ATPase_AAA_core"/>
</dbReference>
<organism evidence="6 7">
    <name type="scientific">Lactobacillus johnsonii N6.2</name>
    <dbReference type="NCBI Taxonomy" id="1408186"/>
    <lineage>
        <taxon>Bacteria</taxon>
        <taxon>Bacillati</taxon>
        <taxon>Bacillota</taxon>
        <taxon>Bacilli</taxon>
        <taxon>Lactobacillales</taxon>
        <taxon>Lactobacillaceae</taxon>
        <taxon>Lactobacillus</taxon>
    </lineage>
</organism>
<keyword evidence="3" id="KW-0067">ATP-binding</keyword>